<evidence type="ECO:0000313" key="6">
    <source>
        <dbReference type="Proteomes" id="UP000542674"/>
    </source>
</evidence>
<dbReference type="Pfam" id="PF00589">
    <property type="entry name" value="Phage_integrase"/>
    <property type="match status" value="1"/>
</dbReference>
<dbReference type="GO" id="GO:0015074">
    <property type="term" value="P:DNA integration"/>
    <property type="evidence" value="ECO:0007669"/>
    <property type="project" value="InterPro"/>
</dbReference>
<dbReference type="Pfam" id="PF22022">
    <property type="entry name" value="Phage_int_M"/>
    <property type="match status" value="1"/>
</dbReference>
<dbReference type="RefSeq" id="WP_184666603.1">
    <property type="nucleotide sequence ID" value="NZ_BAABAI010000034.1"/>
</dbReference>
<dbReference type="InterPro" id="IPR050090">
    <property type="entry name" value="Tyrosine_recombinase_XerCD"/>
</dbReference>
<dbReference type="Proteomes" id="UP000542674">
    <property type="component" value="Unassembled WGS sequence"/>
</dbReference>
<dbReference type="Gene3D" id="1.10.150.130">
    <property type="match status" value="1"/>
</dbReference>
<dbReference type="GO" id="GO:0003677">
    <property type="term" value="F:DNA binding"/>
    <property type="evidence" value="ECO:0007669"/>
    <property type="project" value="UniProtKB-KW"/>
</dbReference>
<dbReference type="PROSITE" id="PS51898">
    <property type="entry name" value="TYR_RECOMBINASE"/>
    <property type="match status" value="1"/>
</dbReference>
<sequence>MPRPPLRIGTYGEINTTRLTPGDVTPAKWRADCRYRDYAGKVGRLERRATTEAKAKAALKAALAEILNEDLPAGADTKFRAVAAVWLDRIRTEHVGTTYDRYKGRLEGHVLPAIGDLYLRECTPGRLGRVLSAMKANGLSAPTRRGVRTVLSGVLQEAVDRGLLGRNPVRDMGQIKDDGRKKAVAAYDDKQLVDFLARLDGDRYSARADLRDLIRLLFGTGARFGEALALQWGDVNLGSDAIRMRDSEEEVVVPAGGVWFHANLVSVTGKGVVRHEGKTATSRGVVVMPEFLVDLLRARKPDQVFPGTAIFPSALGGWRTPSNVQRAVRRMRIRIGYPRFTTHLGRKTVATALDRGGHSAREIAGILRHANPSMTQNIYMAKGEPNRRAAATIHRLHSA</sequence>
<dbReference type="Gene3D" id="1.10.443.10">
    <property type="entry name" value="Intergrase catalytic core"/>
    <property type="match status" value="1"/>
</dbReference>
<evidence type="ECO:0000256" key="3">
    <source>
        <dbReference type="ARBA" id="ARBA00023172"/>
    </source>
</evidence>
<proteinExistence type="inferred from homology"/>
<dbReference type="PANTHER" id="PTHR30349:SF64">
    <property type="entry name" value="PROPHAGE INTEGRASE INTD-RELATED"/>
    <property type="match status" value="1"/>
</dbReference>
<keyword evidence="3" id="KW-0233">DNA recombination</keyword>
<organism evidence="5 6">
    <name type="scientific">Saccharothrix violaceirubra</name>
    <dbReference type="NCBI Taxonomy" id="413306"/>
    <lineage>
        <taxon>Bacteria</taxon>
        <taxon>Bacillati</taxon>
        <taxon>Actinomycetota</taxon>
        <taxon>Actinomycetes</taxon>
        <taxon>Pseudonocardiales</taxon>
        <taxon>Pseudonocardiaceae</taxon>
        <taxon>Saccharothrix</taxon>
    </lineage>
</organism>
<name>A0A7W7WU53_9PSEU</name>
<dbReference type="CDD" id="cd01189">
    <property type="entry name" value="INT_ICEBs1_C_like"/>
    <property type="match status" value="1"/>
</dbReference>
<evidence type="ECO:0000259" key="4">
    <source>
        <dbReference type="PROSITE" id="PS51898"/>
    </source>
</evidence>
<dbReference type="InterPro" id="IPR002104">
    <property type="entry name" value="Integrase_catalytic"/>
</dbReference>
<keyword evidence="2" id="KW-0238">DNA-binding</keyword>
<feature type="domain" description="Tyr recombinase" evidence="4">
    <location>
        <begin position="181"/>
        <end position="393"/>
    </location>
</feature>
<comment type="caution">
    <text evidence="5">The sequence shown here is derived from an EMBL/GenBank/DDBJ whole genome shotgun (WGS) entry which is preliminary data.</text>
</comment>
<reference evidence="5 6" key="1">
    <citation type="submission" date="2020-08" db="EMBL/GenBank/DDBJ databases">
        <title>Sequencing the genomes of 1000 actinobacteria strains.</title>
        <authorList>
            <person name="Klenk H.-P."/>
        </authorList>
    </citation>
    <scope>NUCLEOTIDE SEQUENCE [LARGE SCALE GENOMIC DNA]</scope>
    <source>
        <strain evidence="5 6">DSM 45084</strain>
    </source>
</reference>
<evidence type="ECO:0000313" key="5">
    <source>
        <dbReference type="EMBL" id="MBB4963859.1"/>
    </source>
</evidence>
<dbReference type="InterPro" id="IPR011010">
    <property type="entry name" value="DNA_brk_join_enz"/>
</dbReference>
<dbReference type="PANTHER" id="PTHR30349">
    <property type="entry name" value="PHAGE INTEGRASE-RELATED"/>
    <property type="match status" value="1"/>
</dbReference>
<accession>A0A7W7WU53</accession>
<dbReference type="SUPFAM" id="SSF56349">
    <property type="entry name" value="DNA breaking-rejoining enzymes"/>
    <property type="match status" value="1"/>
</dbReference>
<protein>
    <submittedName>
        <fullName evidence="5">Integrase</fullName>
    </submittedName>
</protein>
<dbReference type="InterPro" id="IPR010998">
    <property type="entry name" value="Integrase_recombinase_N"/>
</dbReference>
<keyword evidence="6" id="KW-1185">Reference proteome</keyword>
<evidence type="ECO:0000256" key="1">
    <source>
        <dbReference type="ARBA" id="ARBA00008857"/>
    </source>
</evidence>
<dbReference type="InterPro" id="IPR053876">
    <property type="entry name" value="Phage_int_M"/>
</dbReference>
<gene>
    <name evidence="5" type="ORF">F4559_001218</name>
</gene>
<dbReference type="GO" id="GO:0006310">
    <property type="term" value="P:DNA recombination"/>
    <property type="evidence" value="ECO:0007669"/>
    <property type="project" value="UniProtKB-KW"/>
</dbReference>
<dbReference type="AlphaFoldDB" id="A0A7W7WU53"/>
<evidence type="ECO:0000256" key="2">
    <source>
        <dbReference type="ARBA" id="ARBA00023125"/>
    </source>
</evidence>
<dbReference type="EMBL" id="JACHJS010000001">
    <property type="protein sequence ID" value="MBB4963859.1"/>
    <property type="molecule type" value="Genomic_DNA"/>
</dbReference>
<comment type="similarity">
    <text evidence="1">Belongs to the 'phage' integrase family.</text>
</comment>
<dbReference type="InterPro" id="IPR013762">
    <property type="entry name" value="Integrase-like_cat_sf"/>
</dbReference>